<feature type="domain" description="Metallo-beta-lactamase" evidence="7">
    <location>
        <begin position="25"/>
        <end position="192"/>
    </location>
</feature>
<dbReference type="GeneID" id="106457329"/>
<comment type="catalytic activity">
    <reaction evidence="5">
        <text>a ribonucleotidyl-ribonucleotide-RNA + H2O = a 3'-end ribonucleotide-RNA + a 5'-end 5'-phospho-ribonucleoside-RNA + H(+)</text>
        <dbReference type="Rhea" id="RHEA:68096"/>
        <dbReference type="Rhea" id="RHEA-COMP:15179"/>
        <dbReference type="Rhea" id="RHEA-COMP:17355"/>
        <dbReference type="Rhea" id="RHEA-COMP:17428"/>
        <dbReference type="ChEBI" id="CHEBI:15377"/>
        <dbReference type="ChEBI" id="CHEBI:15378"/>
        <dbReference type="ChEBI" id="CHEBI:74896"/>
        <dbReference type="ChEBI" id="CHEBI:138282"/>
        <dbReference type="ChEBI" id="CHEBI:173118"/>
    </reaction>
    <physiologicalReaction direction="left-to-right" evidence="5">
        <dbReference type="Rhea" id="RHEA:68097"/>
    </physiologicalReaction>
</comment>
<dbReference type="PANTHER" id="PTHR23200:SF48">
    <property type="entry name" value="METALLO-BETA-LACTAMASE DOMAIN-CONTAINING PROTEIN 1"/>
    <property type="match status" value="1"/>
</dbReference>
<gene>
    <name evidence="9 10" type="primary">LOC106457329</name>
</gene>
<evidence type="ECO:0000256" key="2">
    <source>
        <dbReference type="ARBA" id="ARBA00011738"/>
    </source>
</evidence>
<accession>A0ABM1S5L7</accession>
<dbReference type="InterPro" id="IPR036866">
    <property type="entry name" value="RibonucZ/Hydroxyglut_hydro"/>
</dbReference>
<comment type="function">
    <text evidence="6">Endoribonuclease that catalyzes the hydrolysis of histone-coding pre-mRNA 3'-end. Involved in histone pre-mRNA processing during the S-phase of the cell cycle, which is required for entering/progressing through S-phase. Cleaves histone pre-mRNA at a major and a minor cleavage site after the 5'-ACCCA-3' and the 5'-ACCCACA-3' sequence, respectively, and located downstream of the stem-loop. May require the presence of the HDE element located at the histone pre-RNA 3'-end to avoid non-specific cleavage.</text>
</comment>
<reference evidence="9 10" key="1">
    <citation type="submission" date="2025-05" db="UniProtKB">
        <authorList>
            <consortium name="RefSeq"/>
        </authorList>
    </citation>
    <scope>IDENTIFICATION</scope>
    <source>
        <tissue evidence="9 10">Muscle</tissue>
    </source>
</reference>
<sequence length="220" mass="24353">MNYHIEVLKEGYSYLSRDKQSMVANGTSTLIKGPGVNILVDTMNAWNSQFLIEALKRNGIKCENVHYVVCTHGHSDHIGNLNLFQRATQIVGMSVSSGDVYQLHPFEKGMPYRIARNIEVIPTPGHTLSDVSVVVKSTNCGTVVIAGDLFERKEDIKDISLWRDIAGSENPNLQLQSREHVLSIADYIIPGHGPMFKVTSELREIHASIVKSELGIALKG</sequence>
<organism evidence="8 10">
    <name type="scientific">Limulus polyphemus</name>
    <name type="common">Atlantic horseshoe crab</name>
    <dbReference type="NCBI Taxonomy" id="6850"/>
    <lineage>
        <taxon>Eukaryota</taxon>
        <taxon>Metazoa</taxon>
        <taxon>Ecdysozoa</taxon>
        <taxon>Arthropoda</taxon>
        <taxon>Chelicerata</taxon>
        <taxon>Merostomata</taxon>
        <taxon>Xiphosura</taxon>
        <taxon>Limulidae</taxon>
        <taxon>Limulus</taxon>
    </lineage>
</organism>
<dbReference type="InterPro" id="IPR039344">
    <property type="entry name" value="MBLAC1"/>
</dbReference>
<proteinExistence type="predicted"/>
<evidence type="ECO:0000256" key="4">
    <source>
        <dbReference type="ARBA" id="ARBA00032988"/>
    </source>
</evidence>
<dbReference type="Pfam" id="PF00753">
    <property type="entry name" value="Lactamase_B"/>
    <property type="match status" value="1"/>
</dbReference>
<dbReference type="Gene3D" id="3.60.15.10">
    <property type="entry name" value="Ribonuclease Z/Hydroxyacylglutathione hydrolase-like"/>
    <property type="match status" value="1"/>
</dbReference>
<evidence type="ECO:0000259" key="7">
    <source>
        <dbReference type="SMART" id="SM00849"/>
    </source>
</evidence>
<protein>
    <recommendedName>
        <fullName evidence="3">Metallo-beta-lactamase domain-containing protein 1</fullName>
    </recommendedName>
    <alternativeName>
        <fullName evidence="4">Endoribonuclease MBLAC1</fullName>
    </alternativeName>
</protein>
<evidence type="ECO:0000313" key="8">
    <source>
        <dbReference type="Proteomes" id="UP000694941"/>
    </source>
</evidence>
<dbReference type="CDD" id="cd07711">
    <property type="entry name" value="MBLAC1-like_MBL-fold"/>
    <property type="match status" value="1"/>
</dbReference>
<dbReference type="SUPFAM" id="SSF56281">
    <property type="entry name" value="Metallo-hydrolase/oxidoreductase"/>
    <property type="match status" value="1"/>
</dbReference>
<comment type="subcellular location">
    <subcellularLocation>
        <location evidence="1">Cytoplasm</location>
        <location evidence="1">Cytosol</location>
    </subcellularLocation>
</comment>
<name>A0ABM1S5L7_LIMPO</name>
<evidence type="ECO:0000256" key="5">
    <source>
        <dbReference type="ARBA" id="ARBA00044690"/>
    </source>
</evidence>
<dbReference type="PANTHER" id="PTHR23200">
    <property type="entry name" value="METALLO-BETA-LACTAMASE DOMAIN-CONTAINING PROTEIN 1"/>
    <property type="match status" value="1"/>
</dbReference>
<dbReference type="RefSeq" id="XP_013772181.1">
    <property type="nucleotide sequence ID" value="XM_013916727.2"/>
</dbReference>
<evidence type="ECO:0000256" key="1">
    <source>
        <dbReference type="ARBA" id="ARBA00004514"/>
    </source>
</evidence>
<evidence type="ECO:0000256" key="3">
    <source>
        <dbReference type="ARBA" id="ARBA00014856"/>
    </source>
</evidence>
<comment type="subunit">
    <text evidence="2">Homodimer.</text>
</comment>
<evidence type="ECO:0000256" key="6">
    <source>
        <dbReference type="ARBA" id="ARBA00045869"/>
    </source>
</evidence>
<dbReference type="InterPro" id="IPR001279">
    <property type="entry name" value="Metallo-B-lactamas"/>
</dbReference>
<evidence type="ECO:0000313" key="10">
    <source>
        <dbReference type="RefSeq" id="XP_022238922.1"/>
    </source>
</evidence>
<dbReference type="SMART" id="SM00849">
    <property type="entry name" value="Lactamase_B"/>
    <property type="match status" value="1"/>
</dbReference>
<keyword evidence="8" id="KW-1185">Reference proteome</keyword>
<dbReference type="RefSeq" id="XP_022238922.1">
    <property type="nucleotide sequence ID" value="XM_022383214.1"/>
</dbReference>
<evidence type="ECO:0000313" key="9">
    <source>
        <dbReference type="RefSeq" id="XP_013772181.1"/>
    </source>
</evidence>
<dbReference type="Proteomes" id="UP000694941">
    <property type="component" value="Unplaced"/>
</dbReference>